<dbReference type="PANTHER" id="PTHR35356">
    <property type="entry name" value="OS01G0156300 PROTEIN-RELATED"/>
    <property type="match status" value="1"/>
</dbReference>
<dbReference type="AlphaFoldDB" id="A0A2T8IFV1"/>
<evidence type="ECO:0000313" key="1">
    <source>
        <dbReference type="EMBL" id="PVH36531.1"/>
    </source>
</evidence>
<dbReference type="PANTHER" id="PTHR35356:SF3">
    <property type="entry name" value="OS01G0156300 PROTEIN"/>
    <property type="match status" value="1"/>
</dbReference>
<protein>
    <submittedName>
        <fullName evidence="1">Uncharacterized protein</fullName>
    </submittedName>
</protein>
<dbReference type="Proteomes" id="UP000243499">
    <property type="component" value="Chromosome 6"/>
</dbReference>
<organism evidence="1">
    <name type="scientific">Panicum hallii</name>
    <dbReference type="NCBI Taxonomy" id="206008"/>
    <lineage>
        <taxon>Eukaryota</taxon>
        <taxon>Viridiplantae</taxon>
        <taxon>Streptophyta</taxon>
        <taxon>Embryophyta</taxon>
        <taxon>Tracheophyta</taxon>
        <taxon>Spermatophyta</taxon>
        <taxon>Magnoliopsida</taxon>
        <taxon>Liliopsida</taxon>
        <taxon>Poales</taxon>
        <taxon>Poaceae</taxon>
        <taxon>PACMAD clade</taxon>
        <taxon>Panicoideae</taxon>
        <taxon>Panicodae</taxon>
        <taxon>Paniceae</taxon>
        <taxon>Panicinae</taxon>
        <taxon>Panicum</taxon>
        <taxon>Panicum sect. Panicum</taxon>
    </lineage>
</organism>
<dbReference type="EMBL" id="CM008051">
    <property type="protein sequence ID" value="PVH36531.1"/>
    <property type="molecule type" value="Genomic_DNA"/>
</dbReference>
<name>A0A2T8IFV1_9POAL</name>
<dbReference type="InterPro" id="IPR010535">
    <property type="entry name" value="DUF1110"/>
</dbReference>
<proteinExistence type="predicted"/>
<gene>
    <name evidence="1" type="ORF">PAHAL_6G094000</name>
</gene>
<sequence>MAEEAWKVVVRQQVGEAVVCSDRASGRLAGALEQLDEALGDLATQALVDDPRAWRDWAQRADRMLADASPELAAAASIVRAAGLIALRGAAASPEAPLRSVADVPDEGLRGALARLEDARDKAGSACDQVDLCRSYLAGALRLLEINQVKGLVHAKFVSARDELEVARNLQKESAEQVYDALLSLLL</sequence>
<dbReference type="Pfam" id="PF06533">
    <property type="entry name" value="DUF1110"/>
    <property type="match status" value="1"/>
</dbReference>
<dbReference type="Gramene" id="PVH36531">
    <property type="protein sequence ID" value="PVH36531"/>
    <property type="gene ID" value="PAHAL_6G094000"/>
</dbReference>
<accession>A0A2T8IFV1</accession>
<reference evidence="1" key="1">
    <citation type="submission" date="2018-04" db="EMBL/GenBank/DDBJ databases">
        <title>WGS assembly of Panicum hallii.</title>
        <authorList>
            <person name="Lovell J."/>
            <person name="Jenkins J."/>
            <person name="Lowry D."/>
            <person name="Mamidi S."/>
            <person name="Sreedasyam A."/>
            <person name="Weng X."/>
            <person name="Barry K."/>
            <person name="Bonette J."/>
            <person name="Campitelli B."/>
            <person name="Daum C."/>
            <person name="Gordon S."/>
            <person name="Gould B."/>
            <person name="Lipzen A."/>
            <person name="Macqueen A."/>
            <person name="Palacio-Mejia J."/>
            <person name="Plott C."/>
            <person name="Shakirov E."/>
            <person name="Shu S."/>
            <person name="Yoshinaga Y."/>
            <person name="Zane M."/>
            <person name="Rokhsar D."/>
            <person name="Grimwood J."/>
            <person name="Schmutz J."/>
            <person name="Juenger T."/>
        </authorList>
    </citation>
    <scope>NUCLEOTIDE SEQUENCE [LARGE SCALE GENOMIC DNA]</scope>
    <source>
        <strain evidence="1">FIL2</strain>
    </source>
</reference>